<sequence>HREGRFHETSGHDQDDSDLHRELEQHQERFLDLVKRERINSEAIEEVYDAAVAIANHLYPGHFTQTPSDIPHSDSESSEEVPLASLFPRRRSARIAVLSAPPSQTASPPPISPIDEHPVLPPSTPETISETNPMTDVKALPSRRDKAAPVFDPENPRSLLRYLEDLEDLFKAHPTLITNEADKKRAAVKYVPMHKEEMWKGLPEYEDAAKTYEEFVTALKTLYPAVREDQRYSVGDMDRLVGERVCVGIHNLADLSTFYREFLLITRFLCRRDLISEREQNRAFQRAFNQDLWTKVYTRLQIKNPKQAADTPYGVASVFEAASFFLAGTPATTITEAKAETPERKVKIEEYTSLVDIITKAVSQSLAPTLAAMAQGSTVAVNSTPARAMPTAPYQCHYCGANDHSIRRCPKVDEDQRAGRVMRNIEGKVVLPSGIMVPQNLLGANMRERIMEWHRRNPNQVAANIIEQMIYEDIKTVGAPRDIFQLDVNERIKSLEKELFALRKRPTFDGTKERRPHYLSTRLPLHT</sequence>
<dbReference type="EMBL" id="KV425572">
    <property type="protein sequence ID" value="KZT25353.1"/>
    <property type="molecule type" value="Genomic_DNA"/>
</dbReference>
<accession>A0A165SLQ3</accession>
<feature type="non-terminal residue" evidence="2">
    <location>
        <position position="1"/>
    </location>
</feature>
<dbReference type="STRING" id="1314782.A0A165SLQ3"/>
<evidence type="ECO:0000313" key="3">
    <source>
        <dbReference type="Proteomes" id="UP000076761"/>
    </source>
</evidence>
<protein>
    <recommendedName>
        <fullName evidence="4">CCHC-type domain-containing protein</fullName>
    </recommendedName>
</protein>
<proteinExistence type="predicted"/>
<feature type="region of interest" description="Disordered" evidence="1">
    <location>
        <begin position="1"/>
        <end position="23"/>
    </location>
</feature>
<evidence type="ECO:0000256" key="1">
    <source>
        <dbReference type="SAM" id="MobiDB-lite"/>
    </source>
</evidence>
<dbReference type="OrthoDB" id="3252634at2759"/>
<keyword evidence="3" id="KW-1185">Reference proteome</keyword>
<gene>
    <name evidence="2" type="ORF">NEOLEDRAFT_1178459</name>
</gene>
<name>A0A165SLQ3_9AGAM</name>
<organism evidence="2 3">
    <name type="scientific">Neolentinus lepideus HHB14362 ss-1</name>
    <dbReference type="NCBI Taxonomy" id="1314782"/>
    <lineage>
        <taxon>Eukaryota</taxon>
        <taxon>Fungi</taxon>
        <taxon>Dikarya</taxon>
        <taxon>Basidiomycota</taxon>
        <taxon>Agaricomycotina</taxon>
        <taxon>Agaricomycetes</taxon>
        <taxon>Gloeophyllales</taxon>
        <taxon>Gloeophyllaceae</taxon>
        <taxon>Neolentinus</taxon>
    </lineage>
</organism>
<dbReference type="Proteomes" id="UP000076761">
    <property type="component" value="Unassembled WGS sequence"/>
</dbReference>
<dbReference type="InParanoid" id="A0A165SLQ3"/>
<reference evidence="2 3" key="1">
    <citation type="journal article" date="2016" name="Mol. Biol. Evol.">
        <title>Comparative Genomics of Early-Diverging Mushroom-Forming Fungi Provides Insights into the Origins of Lignocellulose Decay Capabilities.</title>
        <authorList>
            <person name="Nagy L.G."/>
            <person name="Riley R."/>
            <person name="Tritt A."/>
            <person name="Adam C."/>
            <person name="Daum C."/>
            <person name="Floudas D."/>
            <person name="Sun H."/>
            <person name="Yadav J.S."/>
            <person name="Pangilinan J."/>
            <person name="Larsson K.H."/>
            <person name="Matsuura K."/>
            <person name="Barry K."/>
            <person name="Labutti K."/>
            <person name="Kuo R."/>
            <person name="Ohm R.A."/>
            <person name="Bhattacharya S.S."/>
            <person name="Shirouzu T."/>
            <person name="Yoshinaga Y."/>
            <person name="Martin F.M."/>
            <person name="Grigoriev I.V."/>
            <person name="Hibbett D.S."/>
        </authorList>
    </citation>
    <scope>NUCLEOTIDE SEQUENCE [LARGE SCALE GENOMIC DNA]</scope>
    <source>
        <strain evidence="2 3">HHB14362 ss-1</strain>
    </source>
</reference>
<evidence type="ECO:0008006" key="4">
    <source>
        <dbReference type="Google" id="ProtNLM"/>
    </source>
</evidence>
<evidence type="ECO:0000313" key="2">
    <source>
        <dbReference type="EMBL" id="KZT25353.1"/>
    </source>
</evidence>
<dbReference type="AlphaFoldDB" id="A0A165SLQ3"/>